<dbReference type="CDD" id="cd09276">
    <property type="entry name" value="Rnase_HI_RT_non_LTR"/>
    <property type="match status" value="1"/>
</dbReference>
<gene>
    <name evidence="10" type="primary">LOC125777461</name>
</gene>
<evidence type="ECO:0000256" key="1">
    <source>
        <dbReference type="ARBA" id="ARBA00000077"/>
    </source>
</evidence>
<dbReference type="GeneID" id="125777461"/>
<dbReference type="SUPFAM" id="SSF53098">
    <property type="entry name" value="Ribonuclease H-like"/>
    <property type="match status" value="1"/>
</dbReference>
<dbReference type="Gene3D" id="3.30.420.10">
    <property type="entry name" value="Ribonuclease H-like superfamily/Ribonuclease H"/>
    <property type="match status" value="1"/>
</dbReference>
<dbReference type="Proteomes" id="UP001652620">
    <property type="component" value="Chromosome 3"/>
</dbReference>
<evidence type="ECO:0000259" key="8">
    <source>
        <dbReference type="PROSITE" id="PS50879"/>
    </source>
</evidence>
<feature type="domain" description="RNase H type-1" evidence="8">
    <location>
        <begin position="184"/>
        <end position="312"/>
    </location>
</feature>
<keyword evidence="6" id="KW-0255">Endonuclease</keyword>
<dbReference type="PANTHER" id="PTHR10642:SF26">
    <property type="entry name" value="RIBONUCLEASE H1"/>
    <property type="match status" value="1"/>
</dbReference>
<sequence length="464" mass="52095">MEPWRWRPVSTANRQRHPLPRMVYNRLVCNRLAGKSWGCKPRIVRWLYIVRPIVTYGAVSWASVAAQASVVMKLSRLQRLAFVCMTGAMRTCPTTALEVLLELTPLHIVIGQVAKHSLLQITAEGCGKGKIISSQRMELVSGNNPIALLPKDGVTKTINFTRKFKVTLGSKSEWNDSTLELMLRDSTLKWYTDGSKTSEGIGAGIAGPRTRLSIPMGRFLSIFQAEVLAISRCIEINLHRGYCNERITILSDSQAALKAASAYEIKTLLVQECRERLNSLAELNQVHLIWVPAHRGIAGNELADELARSAASINMVGPEPFTGVGSHTIKELLRKEEREGREGDWQRAHGMRHAKLLLGRYNHKRFKSIINLPRIKLRLLAAFYTGHCKLKRHLFNLGLASCSNCRFCDREPETPEHLLIDCIAVCRRRPNALGITFPNRDHIDSLPPSKILKFIDFLGLGESL</sequence>
<dbReference type="InterPro" id="IPR002156">
    <property type="entry name" value="RNaseH_domain"/>
</dbReference>
<dbReference type="PANTHER" id="PTHR10642">
    <property type="entry name" value="RIBONUCLEASE H1"/>
    <property type="match status" value="1"/>
</dbReference>
<dbReference type="RefSeq" id="XP_049308427.1">
    <property type="nucleotide sequence ID" value="XM_049452470.1"/>
</dbReference>
<comment type="similarity">
    <text evidence="2">Belongs to the RNase H family.</text>
</comment>
<accession>A0ABM3JGR6</accession>
<keyword evidence="4" id="KW-0540">Nuclease</keyword>
<comment type="catalytic activity">
    <reaction evidence="1">
        <text>Endonucleolytic cleavage to 5'-phosphomonoester.</text>
        <dbReference type="EC" id="3.1.26.4"/>
    </reaction>
</comment>
<evidence type="ECO:0000256" key="2">
    <source>
        <dbReference type="ARBA" id="ARBA00005300"/>
    </source>
</evidence>
<dbReference type="InterPro" id="IPR036397">
    <property type="entry name" value="RNaseH_sf"/>
</dbReference>
<evidence type="ECO:0000256" key="7">
    <source>
        <dbReference type="ARBA" id="ARBA00022801"/>
    </source>
</evidence>
<dbReference type="InterPro" id="IPR050092">
    <property type="entry name" value="RNase_H"/>
</dbReference>
<dbReference type="InterPro" id="IPR012337">
    <property type="entry name" value="RNaseH-like_sf"/>
</dbReference>
<evidence type="ECO:0000313" key="10">
    <source>
        <dbReference type="RefSeq" id="XP_049308427.1"/>
    </source>
</evidence>
<dbReference type="PROSITE" id="PS50879">
    <property type="entry name" value="RNASE_H_1"/>
    <property type="match status" value="1"/>
</dbReference>
<evidence type="ECO:0000256" key="6">
    <source>
        <dbReference type="ARBA" id="ARBA00022759"/>
    </source>
</evidence>
<organism evidence="9 10">
    <name type="scientific">Bactrocera dorsalis</name>
    <name type="common">Oriental fruit fly</name>
    <name type="synonym">Dacus dorsalis</name>
    <dbReference type="NCBI Taxonomy" id="27457"/>
    <lineage>
        <taxon>Eukaryota</taxon>
        <taxon>Metazoa</taxon>
        <taxon>Ecdysozoa</taxon>
        <taxon>Arthropoda</taxon>
        <taxon>Hexapoda</taxon>
        <taxon>Insecta</taxon>
        <taxon>Pterygota</taxon>
        <taxon>Neoptera</taxon>
        <taxon>Endopterygota</taxon>
        <taxon>Diptera</taxon>
        <taxon>Brachycera</taxon>
        <taxon>Muscomorpha</taxon>
        <taxon>Tephritoidea</taxon>
        <taxon>Tephritidae</taxon>
        <taxon>Bactrocera</taxon>
        <taxon>Bactrocera</taxon>
    </lineage>
</organism>
<proteinExistence type="inferred from homology"/>
<name>A0ABM3JGR6_BACDO</name>
<dbReference type="Pfam" id="PF00075">
    <property type="entry name" value="RNase_H"/>
    <property type="match status" value="1"/>
</dbReference>
<reference evidence="10" key="1">
    <citation type="submission" date="2025-08" db="UniProtKB">
        <authorList>
            <consortium name="RefSeq"/>
        </authorList>
    </citation>
    <scope>IDENTIFICATION</scope>
    <source>
        <tissue evidence="10">Adult</tissue>
    </source>
</reference>
<protein>
    <recommendedName>
        <fullName evidence="3">ribonuclease H</fullName>
        <ecNumber evidence="3">3.1.26.4</ecNumber>
    </recommendedName>
</protein>
<evidence type="ECO:0000256" key="5">
    <source>
        <dbReference type="ARBA" id="ARBA00022723"/>
    </source>
</evidence>
<keyword evidence="9" id="KW-1185">Reference proteome</keyword>
<keyword evidence="5" id="KW-0479">Metal-binding</keyword>
<evidence type="ECO:0000313" key="9">
    <source>
        <dbReference type="Proteomes" id="UP001652620"/>
    </source>
</evidence>
<keyword evidence="7" id="KW-0378">Hydrolase</keyword>
<dbReference type="EC" id="3.1.26.4" evidence="3"/>
<evidence type="ECO:0000256" key="4">
    <source>
        <dbReference type="ARBA" id="ARBA00022722"/>
    </source>
</evidence>
<evidence type="ECO:0000256" key="3">
    <source>
        <dbReference type="ARBA" id="ARBA00012180"/>
    </source>
</evidence>